<gene>
    <name evidence="3" type="ORF">B9Z37_08120</name>
</gene>
<dbReference type="InterPro" id="IPR008258">
    <property type="entry name" value="Transglycosylase_SLT_dom_1"/>
</dbReference>
<dbReference type="RefSeq" id="WP_108312441.1">
    <property type="nucleotide sequence ID" value="NZ_NESN01000002.1"/>
</dbReference>
<dbReference type="OrthoDB" id="9815002at2"/>
<sequence>MSRTCTWCQHFRTFLRDVAHGLFIITHSGLAMVGLTVAALVLALWLRPDWLRATEGEVFNWLRERQVLLSWLPENTAERATAVELKDLPADQAAVAQWLGQKYSIAPEPLAALVAEAHVLSKKHKFSPYLILSVMAIESGFHPYAQSSAGAQGLMQVMTDIHIQRYAPHGGPLAAFDPITNMRVGADVLAYCIRTKAGVMEDGLRYYLGAAESTDDGGYVAKVLLEQDRLTQVANGVKSVPMQ</sequence>
<proteinExistence type="predicted"/>
<protein>
    <recommendedName>
        <fullName evidence="2">Transglycosylase SLT domain-containing protein</fullName>
    </recommendedName>
</protein>
<evidence type="ECO:0000313" key="4">
    <source>
        <dbReference type="Proteomes" id="UP000250790"/>
    </source>
</evidence>
<dbReference type="SUPFAM" id="SSF53955">
    <property type="entry name" value="Lysozyme-like"/>
    <property type="match status" value="1"/>
</dbReference>
<dbReference type="AlphaFoldDB" id="A0A315EF78"/>
<reference evidence="3 4" key="1">
    <citation type="submission" date="2017-04" db="EMBL/GenBank/DDBJ databases">
        <title>Unexpected and diverse lifestyles within the genus Limnohabitans.</title>
        <authorList>
            <person name="Kasalicky V."/>
            <person name="Mehrshad M."/>
            <person name="Andrei S.-A."/>
            <person name="Salcher M."/>
            <person name="Kratochvilova H."/>
            <person name="Simek K."/>
            <person name="Ghai R."/>
        </authorList>
    </citation>
    <scope>NUCLEOTIDE SEQUENCE [LARGE SCALE GENOMIC DNA]</scope>
    <source>
        <strain evidence="3 4">II-B4</strain>
    </source>
</reference>
<evidence type="ECO:0000313" key="3">
    <source>
        <dbReference type="EMBL" id="PUE54484.1"/>
    </source>
</evidence>
<name>A0A315EF78_9BURK</name>
<feature type="domain" description="Transglycosylase SLT" evidence="2">
    <location>
        <begin position="121"/>
        <end position="194"/>
    </location>
</feature>
<keyword evidence="4" id="KW-1185">Reference proteome</keyword>
<accession>A0A315EF78</accession>
<dbReference type="EMBL" id="NESN01000002">
    <property type="protein sequence ID" value="PUE54484.1"/>
    <property type="molecule type" value="Genomic_DNA"/>
</dbReference>
<dbReference type="CDD" id="cd00254">
    <property type="entry name" value="LT-like"/>
    <property type="match status" value="1"/>
</dbReference>
<dbReference type="Pfam" id="PF01464">
    <property type="entry name" value="SLT"/>
    <property type="match status" value="1"/>
</dbReference>
<comment type="caution">
    <text evidence="3">The sequence shown here is derived from an EMBL/GenBank/DDBJ whole genome shotgun (WGS) entry which is preliminary data.</text>
</comment>
<keyword evidence="1" id="KW-0472">Membrane</keyword>
<keyword evidence="1" id="KW-0812">Transmembrane</keyword>
<dbReference type="Proteomes" id="UP000250790">
    <property type="component" value="Unassembled WGS sequence"/>
</dbReference>
<dbReference type="Gene3D" id="1.10.530.10">
    <property type="match status" value="1"/>
</dbReference>
<organism evidence="3 4">
    <name type="scientific">Limnohabitans parvus II-B4</name>
    <dbReference type="NCBI Taxonomy" id="1293052"/>
    <lineage>
        <taxon>Bacteria</taxon>
        <taxon>Pseudomonadati</taxon>
        <taxon>Pseudomonadota</taxon>
        <taxon>Betaproteobacteria</taxon>
        <taxon>Burkholderiales</taxon>
        <taxon>Comamonadaceae</taxon>
        <taxon>Limnohabitans</taxon>
    </lineage>
</organism>
<dbReference type="InterPro" id="IPR023346">
    <property type="entry name" value="Lysozyme-like_dom_sf"/>
</dbReference>
<evidence type="ECO:0000259" key="2">
    <source>
        <dbReference type="Pfam" id="PF01464"/>
    </source>
</evidence>
<keyword evidence="1" id="KW-1133">Transmembrane helix</keyword>
<feature type="transmembrane region" description="Helical" evidence="1">
    <location>
        <begin position="22"/>
        <end position="46"/>
    </location>
</feature>
<evidence type="ECO:0000256" key="1">
    <source>
        <dbReference type="SAM" id="Phobius"/>
    </source>
</evidence>